<dbReference type="Proteomes" id="UP001472677">
    <property type="component" value="Unassembled WGS sequence"/>
</dbReference>
<reference evidence="1 2" key="1">
    <citation type="journal article" date="2024" name="G3 (Bethesda)">
        <title>Genome assembly of Hibiscus sabdariffa L. provides insights into metabolisms of medicinal natural products.</title>
        <authorList>
            <person name="Kim T."/>
        </authorList>
    </citation>
    <scope>NUCLEOTIDE SEQUENCE [LARGE SCALE GENOMIC DNA]</scope>
    <source>
        <strain evidence="1">TK-2024</strain>
        <tissue evidence="1">Old leaves</tissue>
    </source>
</reference>
<dbReference type="EMBL" id="JBBPBM010000010">
    <property type="protein sequence ID" value="KAK8564787.1"/>
    <property type="molecule type" value="Genomic_DNA"/>
</dbReference>
<evidence type="ECO:0000313" key="2">
    <source>
        <dbReference type="Proteomes" id="UP001472677"/>
    </source>
</evidence>
<comment type="caution">
    <text evidence="1">The sequence shown here is derived from an EMBL/GenBank/DDBJ whole genome shotgun (WGS) entry which is preliminary data.</text>
</comment>
<organism evidence="1 2">
    <name type="scientific">Hibiscus sabdariffa</name>
    <name type="common">roselle</name>
    <dbReference type="NCBI Taxonomy" id="183260"/>
    <lineage>
        <taxon>Eukaryota</taxon>
        <taxon>Viridiplantae</taxon>
        <taxon>Streptophyta</taxon>
        <taxon>Embryophyta</taxon>
        <taxon>Tracheophyta</taxon>
        <taxon>Spermatophyta</taxon>
        <taxon>Magnoliopsida</taxon>
        <taxon>eudicotyledons</taxon>
        <taxon>Gunneridae</taxon>
        <taxon>Pentapetalae</taxon>
        <taxon>rosids</taxon>
        <taxon>malvids</taxon>
        <taxon>Malvales</taxon>
        <taxon>Malvaceae</taxon>
        <taxon>Malvoideae</taxon>
        <taxon>Hibiscus</taxon>
    </lineage>
</organism>
<sequence>MTPSLDLVPTSIPTPTNLPSLMITPHVLDVTQQINSKSRGKNLVVPKKISPLPGSKKSSVMIPIITKGQHANQSLFIQGSRIIYSHKTKVSSSKNPYSNMFILDRRRLHDTPVNDSIHHPISPAVITGVNATNGP</sequence>
<accession>A0ABR2ERZ8</accession>
<evidence type="ECO:0000313" key="1">
    <source>
        <dbReference type="EMBL" id="KAK8564787.1"/>
    </source>
</evidence>
<gene>
    <name evidence="1" type="ORF">V6N12_058369</name>
</gene>
<proteinExistence type="predicted"/>
<protein>
    <submittedName>
        <fullName evidence="1">Uncharacterized protein</fullName>
    </submittedName>
</protein>
<keyword evidence="2" id="KW-1185">Reference proteome</keyword>
<name>A0ABR2ERZ8_9ROSI</name>